<dbReference type="SUPFAM" id="SSF53850">
    <property type="entry name" value="Periplasmic binding protein-like II"/>
    <property type="match status" value="1"/>
</dbReference>
<dbReference type="Proteomes" id="UP000053528">
    <property type="component" value="Unassembled WGS sequence"/>
</dbReference>
<organism evidence="3 4">
    <name type="scientific">Pseudoglutamicibacter albus DNF00011</name>
    <dbReference type="NCBI Taxonomy" id="1401063"/>
    <lineage>
        <taxon>Bacteria</taxon>
        <taxon>Bacillati</taxon>
        <taxon>Actinomycetota</taxon>
        <taxon>Actinomycetes</taxon>
        <taxon>Micrococcales</taxon>
        <taxon>Micrococcaceae</taxon>
        <taxon>Pseudoglutamicibacter</taxon>
    </lineage>
</organism>
<evidence type="ECO:0000259" key="2">
    <source>
        <dbReference type="Pfam" id="PF04069"/>
    </source>
</evidence>
<dbReference type="Pfam" id="PF04069">
    <property type="entry name" value="OpuAC"/>
    <property type="match status" value="1"/>
</dbReference>
<evidence type="ECO:0000256" key="1">
    <source>
        <dbReference type="SAM" id="SignalP"/>
    </source>
</evidence>
<protein>
    <submittedName>
        <fullName evidence="3">Glycine/betaine ABC transporter substrate-binding protein</fullName>
    </submittedName>
</protein>
<reference evidence="3 4" key="1">
    <citation type="submission" date="2014-07" db="EMBL/GenBank/DDBJ databases">
        <authorList>
            <person name="McCorrison J."/>
            <person name="Sanka R."/>
            <person name="Torralba M."/>
            <person name="Gillis M."/>
            <person name="Haft D.H."/>
            <person name="Methe B."/>
            <person name="Sutton G."/>
            <person name="Nelson K.E."/>
        </authorList>
    </citation>
    <scope>NUCLEOTIDE SEQUENCE [LARGE SCALE GENOMIC DNA]</scope>
    <source>
        <strain evidence="3 4">DNF00011</strain>
    </source>
</reference>
<gene>
    <name evidence="3" type="ORF">HMPREF2128_06695</name>
</gene>
<dbReference type="InterPro" id="IPR007210">
    <property type="entry name" value="ABC_Gly_betaine_transp_sub-bd"/>
</dbReference>
<dbReference type="Gene3D" id="3.40.190.10">
    <property type="entry name" value="Periplasmic binding protein-like II"/>
    <property type="match status" value="1"/>
</dbReference>
<feature type="chain" id="PRO_5001913536" evidence="1">
    <location>
        <begin position="23"/>
        <end position="322"/>
    </location>
</feature>
<accession>A0A095YD42</accession>
<feature type="signal peptide" evidence="1">
    <location>
        <begin position="1"/>
        <end position="22"/>
    </location>
</feature>
<feature type="domain" description="ABC-type glycine betaine transport system substrate-binding" evidence="2">
    <location>
        <begin position="43"/>
        <end position="313"/>
    </location>
</feature>
<evidence type="ECO:0000313" key="3">
    <source>
        <dbReference type="EMBL" id="KGF20163.1"/>
    </source>
</evidence>
<dbReference type="CDD" id="cd13611">
    <property type="entry name" value="PBP2_YehZ"/>
    <property type="match status" value="1"/>
</dbReference>
<comment type="caution">
    <text evidence="3">The sequence shown here is derived from an EMBL/GenBank/DDBJ whole genome shotgun (WGS) entry which is preliminary data.</text>
</comment>
<dbReference type="AlphaFoldDB" id="A0A095YD42"/>
<dbReference type="GO" id="GO:0022857">
    <property type="term" value="F:transmembrane transporter activity"/>
    <property type="evidence" value="ECO:0007669"/>
    <property type="project" value="InterPro"/>
</dbReference>
<keyword evidence="1" id="KW-0732">Signal</keyword>
<name>A0A095YD42_9MICC</name>
<evidence type="ECO:0000313" key="4">
    <source>
        <dbReference type="Proteomes" id="UP000053528"/>
    </source>
</evidence>
<proteinExistence type="predicted"/>
<dbReference type="Gene3D" id="3.40.190.120">
    <property type="entry name" value="Osmoprotection protein (prox), domain 2"/>
    <property type="match status" value="1"/>
</dbReference>
<dbReference type="GO" id="GO:0043190">
    <property type="term" value="C:ATP-binding cassette (ABC) transporter complex"/>
    <property type="evidence" value="ECO:0007669"/>
    <property type="project" value="InterPro"/>
</dbReference>
<sequence>MAMTALAAVGLALSSCGLQSSAAFVKDPGPGSLEQVDGAEGQEIVVTSKNFTEQQIVGKIAVLTAKASGFDVKDLTNVPGSVPARKLMEQHKADVMFDYTGTVWLSYLGGEEGIPDPQKQWQAVAEADRENGITWGKPGELNNTYAIAYSADAAKKLGDAKTLSDVGKLPAEDRTFCVEAEFNSRADGFKPLLAHYQMDLGKADGVPASNVSVMDTGAIYEATARGTCNFGEVFATDGRIKSLNLTVLEDDKKYFPSYEIAPLYNAEFIKKYPQLEKNYEKITEKMNNETFQELNLKVDVDGQDPSDVAYEWMVEEGFISEK</sequence>
<dbReference type="EMBL" id="JRNH01000021">
    <property type="protein sequence ID" value="KGF20163.1"/>
    <property type="molecule type" value="Genomic_DNA"/>
</dbReference>